<feature type="domain" description="BEN" evidence="4">
    <location>
        <begin position="235"/>
        <end position="340"/>
    </location>
</feature>
<keyword evidence="2" id="KW-0539">Nucleus</keyword>
<evidence type="ECO:0000256" key="2">
    <source>
        <dbReference type="ARBA" id="ARBA00023242"/>
    </source>
</evidence>
<dbReference type="VEuPathDB" id="HostDB:GeneID_118654042"/>
<keyword evidence="6" id="KW-1185">Reference proteome</keyword>
<dbReference type="PANTHER" id="PTHR47305">
    <property type="entry name" value="BEN DOMAIN-CONTAINING PROTEIN 2"/>
    <property type="match status" value="1"/>
</dbReference>
<feature type="compositionally biased region" description="Polar residues" evidence="3">
    <location>
        <begin position="378"/>
        <end position="391"/>
    </location>
</feature>
<evidence type="ECO:0000256" key="1">
    <source>
        <dbReference type="ARBA" id="ARBA00004123"/>
    </source>
</evidence>
<feature type="domain" description="BEN" evidence="4">
    <location>
        <begin position="420"/>
        <end position="518"/>
    </location>
</feature>
<evidence type="ECO:0000259" key="4">
    <source>
        <dbReference type="PROSITE" id="PS51457"/>
    </source>
</evidence>
<dbReference type="Proteomes" id="UP000527355">
    <property type="component" value="Unassembled WGS sequence"/>
</dbReference>
<organism evidence="5 6">
    <name type="scientific">Myotis myotis</name>
    <name type="common">Greater mouse-eared bat</name>
    <name type="synonym">Vespertilio myotis</name>
    <dbReference type="NCBI Taxonomy" id="51298"/>
    <lineage>
        <taxon>Eukaryota</taxon>
        <taxon>Metazoa</taxon>
        <taxon>Chordata</taxon>
        <taxon>Craniata</taxon>
        <taxon>Vertebrata</taxon>
        <taxon>Euteleostomi</taxon>
        <taxon>Mammalia</taxon>
        <taxon>Eutheria</taxon>
        <taxon>Laurasiatheria</taxon>
        <taxon>Chiroptera</taxon>
        <taxon>Yangochiroptera</taxon>
        <taxon>Vespertilionidae</taxon>
        <taxon>Myotis</taxon>
    </lineage>
</organism>
<dbReference type="InterPro" id="IPR018379">
    <property type="entry name" value="BEN_domain"/>
</dbReference>
<feature type="region of interest" description="Disordered" evidence="3">
    <location>
        <begin position="1"/>
        <end position="67"/>
    </location>
</feature>
<feature type="region of interest" description="Disordered" evidence="3">
    <location>
        <begin position="341"/>
        <end position="398"/>
    </location>
</feature>
<sequence>MSEEQDSIIVTVGGDSDDDNDDVLLTENSETECTEDTDSTDGVLSLQPNLQSGSDNSQPPSQMSNVEGLAGLGDQLASQMSYPENLKIHNPDSAGVEFIPLHIEGTSSVSKKDNVGLQDLIENTNKQVTKLFGIISKMQNNMEEQSLLNRTSPVVPTAGEPSLVNTPEMMGSHNMGPDNASSSVHIPHNFEMQKIAENIQENNLEAMNCPTVSKIDNGQCSSLICLPPGYLGDPKRNVTIHKVFLMNAQKKPEPKHAARYLVRNLFSREVLLCSIAVTSNSRRNPKNRQPLDPNIMAALREHLVTNFPNHDLHECGGEWKACISYVNSLLRYLRSAAQKKAKTVVPTKRSTPASVDLDDERDADGDKGSFLLPKQEVASETNANGNSQPNSIAVPEGFEGPSTSASMAPYRELHYIGNPSRNVQVSYSVLMIAKRKACPQMSASYLIGQLFPEEVLLNSTIYGNLWQGVCALNYNMISALREFLQENYPRCDLSESGREWKMCVKSMNYYIRTLKHGYSNYTSESSSVSEMISSSSNSESSDTDLSD</sequence>
<accession>A0A7J7YDH8</accession>
<dbReference type="PROSITE" id="PS51457">
    <property type="entry name" value="BEN"/>
    <property type="match status" value="2"/>
</dbReference>
<dbReference type="PANTHER" id="PTHR47305:SF3">
    <property type="entry name" value="BEN DOMAIN-CONTAINING PROTEIN 2"/>
    <property type="match status" value="1"/>
</dbReference>
<comment type="caution">
    <text evidence="5">The sequence shown here is derived from an EMBL/GenBank/DDBJ whole genome shotgun (WGS) entry which is preliminary data.</text>
</comment>
<comment type="subcellular location">
    <subcellularLocation>
        <location evidence="1">Nucleus</location>
    </subcellularLocation>
</comment>
<dbReference type="SMART" id="SM01025">
    <property type="entry name" value="BEN"/>
    <property type="match status" value="2"/>
</dbReference>
<dbReference type="GO" id="GO:0005634">
    <property type="term" value="C:nucleus"/>
    <property type="evidence" value="ECO:0007669"/>
    <property type="project" value="UniProtKB-SubCell"/>
</dbReference>
<proteinExistence type="predicted"/>
<evidence type="ECO:0000313" key="5">
    <source>
        <dbReference type="EMBL" id="KAF6359530.1"/>
    </source>
</evidence>
<protein>
    <submittedName>
        <fullName evidence="5">BEN domain containing 2</fullName>
    </submittedName>
</protein>
<dbReference type="Pfam" id="PF10523">
    <property type="entry name" value="BEN"/>
    <property type="match status" value="2"/>
</dbReference>
<name>A0A7J7YDH8_MYOMY</name>
<dbReference type="AlphaFoldDB" id="A0A7J7YDH8"/>
<evidence type="ECO:0000313" key="6">
    <source>
        <dbReference type="Proteomes" id="UP000527355"/>
    </source>
</evidence>
<dbReference type="GO" id="GO:0003677">
    <property type="term" value="F:DNA binding"/>
    <property type="evidence" value="ECO:0007669"/>
    <property type="project" value="InterPro"/>
</dbReference>
<gene>
    <name evidence="5" type="ORF">mMyoMyo1_001442</name>
</gene>
<feature type="compositionally biased region" description="Acidic residues" evidence="3">
    <location>
        <begin position="15"/>
        <end position="39"/>
    </location>
</feature>
<reference evidence="5 6" key="1">
    <citation type="journal article" date="2020" name="Nature">
        <title>Six reference-quality genomes reveal evolution of bat adaptations.</title>
        <authorList>
            <person name="Jebb D."/>
            <person name="Huang Z."/>
            <person name="Pippel M."/>
            <person name="Hughes G.M."/>
            <person name="Lavrichenko K."/>
            <person name="Devanna P."/>
            <person name="Winkler S."/>
            <person name="Jermiin L.S."/>
            <person name="Skirmuntt E.C."/>
            <person name="Katzourakis A."/>
            <person name="Burkitt-Gray L."/>
            <person name="Ray D.A."/>
            <person name="Sullivan K.A.M."/>
            <person name="Roscito J.G."/>
            <person name="Kirilenko B.M."/>
            <person name="Davalos L.M."/>
            <person name="Corthals A.P."/>
            <person name="Power M.L."/>
            <person name="Jones G."/>
            <person name="Ransome R.D."/>
            <person name="Dechmann D.K.N."/>
            <person name="Locatelli A.G."/>
            <person name="Puechmaille S.J."/>
            <person name="Fedrigo O."/>
            <person name="Jarvis E.D."/>
            <person name="Hiller M."/>
            <person name="Vernes S.C."/>
            <person name="Myers E.W."/>
            <person name="Teeling E.C."/>
        </authorList>
    </citation>
    <scope>NUCLEOTIDE SEQUENCE [LARGE SCALE GENOMIC DNA]</scope>
    <source>
        <strain evidence="5">MMyoMyo1</strain>
        <tissue evidence="5">Flight muscle</tissue>
    </source>
</reference>
<dbReference type="EMBL" id="JABWUV010000004">
    <property type="protein sequence ID" value="KAF6359530.1"/>
    <property type="molecule type" value="Genomic_DNA"/>
</dbReference>
<feature type="compositionally biased region" description="Polar residues" evidence="3">
    <location>
        <begin position="46"/>
        <end position="65"/>
    </location>
</feature>
<evidence type="ECO:0000256" key="3">
    <source>
        <dbReference type="SAM" id="MobiDB-lite"/>
    </source>
</evidence>